<dbReference type="PROSITE" id="PS50016">
    <property type="entry name" value="ZF_PHD_2"/>
    <property type="match status" value="1"/>
</dbReference>
<dbReference type="PANTHER" id="PTHR14296:SF16">
    <property type="entry name" value="REMODELING AND SPACING FACTOR 1"/>
    <property type="match status" value="1"/>
</dbReference>
<feature type="domain" description="PHD-type" evidence="6">
    <location>
        <begin position="285"/>
        <end position="335"/>
    </location>
</feature>
<accession>A0A183B592</accession>
<dbReference type="SMART" id="SM00249">
    <property type="entry name" value="PHD"/>
    <property type="match status" value="1"/>
</dbReference>
<dbReference type="InterPro" id="IPR028938">
    <property type="entry name" value="Rsf1-like"/>
</dbReference>
<dbReference type="Pfam" id="PF00628">
    <property type="entry name" value="PHD"/>
    <property type="match status" value="1"/>
</dbReference>
<evidence type="ECO:0000256" key="2">
    <source>
        <dbReference type="ARBA" id="ARBA00022771"/>
    </source>
</evidence>
<proteinExistence type="predicted"/>
<feature type="compositionally biased region" description="Acidic residues" evidence="5">
    <location>
        <begin position="641"/>
        <end position="651"/>
    </location>
</feature>
<evidence type="ECO:0000259" key="6">
    <source>
        <dbReference type="PROSITE" id="PS50016"/>
    </source>
</evidence>
<keyword evidence="8" id="KW-1185">Reference proteome</keyword>
<feature type="compositionally biased region" description="Basic residues" evidence="5">
    <location>
        <begin position="81"/>
        <end position="94"/>
    </location>
</feature>
<evidence type="ECO:0000256" key="5">
    <source>
        <dbReference type="SAM" id="MobiDB-lite"/>
    </source>
</evidence>
<feature type="region of interest" description="Disordered" evidence="5">
    <location>
        <begin position="377"/>
        <end position="708"/>
    </location>
</feature>
<feature type="compositionally biased region" description="Low complexity" evidence="5">
    <location>
        <begin position="652"/>
        <end position="661"/>
    </location>
</feature>
<evidence type="ECO:0000313" key="7">
    <source>
        <dbReference type="EMBL" id="VDP91649.1"/>
    </source>
</evidence>
<feature type="region of interest" description="Disordered" evidence="5">
    <location>
        <begin position="1"/>
        <end position="200"/>
    </location>
</feature>
<evidence type="ECO:0000256" key="4">
    <source>
        <dbReference type="PROSITE-ProRule" id="PRU00146"/>
    </source>
</evidence>
<reference evidence="9" key="1">
    <citation type="submission" date="2016-06" db="UniProtKB">
        <authorList>
            <consortium name="WormBaseParasite"/>
        </authorList>
    </citation>
    <scope>IDENTIFICATION</scope>
</reference>
<feature type="compositionally biased region" description="Basic and acidic residues" evidence="5">
    <location>
        <begin position="228"/>
        <end position="238"/>
    </location>
</feature>
<feature type="compositionally biased region" description="Polar residues" evidence="5">
    <location>
        <begin position="131"/>
        <end position="149"/>
    </location>
</feature>
<feature type="compositionally biased region" description="Polar residues" evidence="5">
    <location>
        <begin position="216"/>
        <end position="225"/>
    </location>
</feature>
<dbReference type="GO" id="GO:0042393">
    <property type="term" value="F:histone binding"/>
    <property type="evidence" value="ECO:0007669"/>
    <property type="project" value="TreeGrafter"/>
</dbReference>
<dbReference type="SUPFAM" id="SSF57903">
    <property type="entry name" value="FYVE/PHD zinc finger"/>
    <property type="match status" value="1"/>
</dbReference>
<dbReference type="PANTHER" id="PTHR14296">
    <property type="entry name" value="REMODELING AND SPACING FACTOR 1"/>
    <property type="match status" value="1"/>
</dbReference>
<dbReference type="OrthoDB" id="10055895at2759"/>
<dbReference type="PROSITE" id="PS01359">
    <property type="entry name" value="ZF_PHD_1"/>
    <property type="match status" value="1"/>
</dbReference>
<dbReference type="InterPro" id="IPR019786">
    <property type="entry name" value="Zinc_finger_PHD-type_CS"/>
</dbReference>
<dbReference type="WBParaSite" id="ECPE_0001441701-mRNA-1">
    <property type="protein sequence ID" value="ECPE_0001441701-mRNA-1"/>
    <property type="gene ID" value="ECPE_0001441701"/>
</dbReference>
<feature type="compositionally biased region" description="Basic residues" evidence="5">
    <location>
        <begin position="167"/>
        <end position="184"/>
    </location>
</feature>
<feature type="compositionally biased region" description="Basic residues" evidence="5">
    <location>
        <begin position="666"/>
        <end position="698"/>
    </location>
</feature>
<dbReference type="Proteomes" id="UP000272942">
    <property type="component" value="Unassembled WGS sequence"/>
</dbReference>
<evidence type="ECO:0000313" key="8">
    <source>
        <dbReference type="Proteomes" id="UP000272942"/>
    </source>
</evidence>
<dbReference type="InterPro" id="IPR019787">
    <property type="entry name" value="Znf_PHD-finger"/>
</dbReference>
<dbReference type="InterPro" id="IPR001965">
    <property type="entry name" value="Znf_PHD"/>
</dbReference>
<dbReference type="GO" id="GO:0008270">
    <property type="term" value="F:zinc ion binding"/>
    <property type="evidence" value="ECO:0007669"/>
    <property type="project" value="UniProtKB-KW"/>
</dbReference>
<organism evidence="9">
    <name type="scientific">Echinostoma caproni</name>
    <dbReference type="NCBI Taxonomy" id="27848"/>
    <lineage>
        <taxon>Eukaryota</taxon>
        <taxon>Metazoa</taxon>
        <taxon>Spiralia</taxon>
        <taxon>Lophotrochozoa</taxon>
        <taxon>Platyhelminthes</taxon>
        <taxon>Trematoda</taxon>
        <taxon>Digenea</taxon>
        <taxon>Plagiorchiida</taxon>
        <taxon>Echinostomata</taxon>
        <taxon>Echinostomatoidea</taxon>
        <taxon>Echinostomatidae</taxon>
        <taxon>Echinostoma</taxon>
    </lineage>
</organism>
<dbReference type="InterPro" id="IPR011011">
    <property type="entry name" value="Znf_FYVE_PHD"/>
</dbReference>
<keyword evidence="3" id="KW-0862">Zinc</keyword>
<gene>
    <name evidence="7" type="ORF">ECPE_LOCUS14377</name>
</gene>
<feature type="compositionally biased region" description="Basic and acidic residues" evidence="5">
    <location>
        <begin position="36"/>
        <end position="80"/>
    </location>
</feature>
<dbReference type="Gene3D" id="3.30.40.10">
    <property type="entry name" value="Zinc/RING finger domain, C3HC4 (zinc finger)"/>
    <property type="match status" value="1"/>
</dbReference>
<protein>
    <submittedName>
        <fullName evidence="9">PHD-type domain-containing protein</fullName>
    </submittedName>
</protein>
<dbReference type="AlphaFoldDB" id="A0A183B592"/>
<feature type="compositionally biased region" description="Acidic residues" evidence="5">
    <location>
        <begin position="240"/>
        <end position="249"/>
    </location>
</feature>
<dbReference type="CDD" id="cd15543">
    <property type="entry name" value="PHD_RSF1"/>
    <property type="match status" value="1"/>
</dbReference>
<evidence type="ECO:0000256" key="3">
    <source>
        <dbReference type="ARBA" id="ARBA00022833"/>
    </source>
</evidence>
<feature type="compositionally biased region" description="Basic residues" evidence="5">
    <location>
        <begin position="446"/>
        <end position="456"/>
    </location>
</feature>
<dbReference type="InterPro" id="IPR013083">
    <property type="entry name" value="Znf_RING/FYVE/PHD"/>
</dbReference>
<feature type="compositionally biased region" description="Basic and acidic residues" evidence="5">
    <location>
        <begin position="541"/>
        <end position="554"/>
    </location>
</feature>
<keyword evidence="2 4" id="KW-0863">Zinc-finger</keyword>
<reference evidence="7 8" key="2">
    <citation type="submission" date="2018-11" db="EMBL/GenBank/DDBJ databases">
        <authorList>
            <consortium name="Pathogen Informatics"/>
        </authorList>
    </citation>
    <scope>NUCLEOTIDE SEQUENCE [LARGE SCALE GENOMIC DNA]</scope>
    <source>
        <strain evidence="7 8">Egypt</strain>
    </source>
</reference>
<dbReference type="EMBL" id="UZAN01057421">
    <property type="protein sequence ID" value="VDP91649.1"/>
    <property type="molecule type" value="Genomic_DNA"/>
</dbReference>
<dbReference type="GO" id="GO:0031213">
    <property type="term" value="C:RSF complex"/>
    <property type="evidence" value="ECO:0007669"/>
    <property type="project" value="InterPro"/>
</dbReference>
<feature type="compositionally biased region" description="Low complexity" evidence="5">
    <location>
        <begin position="489"/>
        <end position="507"/>
    </location>
</feature>
<sequence length="779" mass="87678">MLVVKTLHVDSTLNANRENVKSESETAIPPSNEVTESIKPDHQDGHNENQDSEKTKVKFEDHPDKHNDKQEINDGAVEVKPKKRGRGAKGSRGRHSLDSSITQEVRRSGRVRKPVEFLTMEVLQPKRVRQSSKPTNQTPTTEAQTNGANVVTKKKRRSKKLEEEPTKKKKKKSKRKRRHGKKSRGSYVWLSATSSSESDDDDAFERALLEHDLMSVSDTADTNGNKPDALDWLDKPESDFNPDELSSESDVDSLTLGRNFARQKRLERMRAAEAASVLASNNTADETCQVCGKAHEPEWILLCDRCDKGHHAMCLCPPLFFIPEGDWFCPRCQHATLLEALAECADQIDAEQKKQTIWKRMQERLNFVNISMTNILADGDEEDGDNGGRRRARSTANMVYRDSYSSQEDVDGENEDASQSNSGESATPYRTDGSDSASETFGGRRITSRRAARHARLVNGLNRTERRSAASRRARNRWLSGSESEEETSSSSASFAPPAPRAARQRPVQYDLGEAFKQLDEALEDDEKYQEEKRRRRNRRLNREEESGSPRDLDAPASPSSGPPPGRSRGKDLSNIMGPNWESRLELDRPSRSRKRRAGVLSSSSTDSEEQLPVPGNTRKRKMSSDDAEDADFRPSGSSEELSEQSEDVDETGSTSESDSSWLCAARRRNRKMGKRGPRVANSGRKRSKYLGRRRGRPVPRFEQSEDEELLDDVRSPLNASKPRPRRCESFGYLFVCMHVTLISLLPLRKVSALAVLFFVGTIRDLRTDEVEGLDVDSF</sequence>
<name>A0A183B592_9TREM</name>
<dbReference type="GO" id="GO:0045892">
    <property type="term" value="P:negative regulation of DNA-templated transcription"/>
    <property type="evidence" value="ECO:0007669"/>
    <property type="project" value="TreeGrafter"/>
</dbReference>
<evidence type="ECO:0000313" key="9">
    <source>
        <dbReference type="WBParaSite" id="ECPE_0001441701-mRNA-1"/>
    </source>
</evidence>
<feature type="region of interest" description="Disordered" evidence="5">
    <location>
        <begin position="215"/>
        <end position="249"/>
    </location>
</feature>
<evidence type="ECO:0000256" key="1">
    <source>
        <dbReference type="ARBA" id="ARBA00022723"/>
    </source>
</evidence>
<keyword evidence="1" id="KW-0479">Metal-binding</keyword>